<dbReference type="Pfam" id="PF11218">
    <property type="entry name" value="DUF3011"/>
    <property type="match status" value="2"/>
</dbReference>
<protein>
    <submittedName>
        <fullName evidence="1">DUF3011 domain-containing protein</fullName>
    </submittedName>
</protein>
<proteinExistence type="predicted"/>
<dbReference type="InterPro" id="IPR021381">
    <property type="entry name" value="DUF3011"/>
</dbReference>
<dbReference type="Proteomes" id="UP000322165">
    <property type="component" value="Unassembled WGS sequence"/>
</dbReference>
<organism evidence="1 2">
    <name type="scientific">Arenimonas fontis</name>
    <dbReference type="NCBI Taxonomy" id="2608255"/>
    <lineage>
        <taxon>Bacteria</taxon>
        <taxon>Pseudomonadati</taxon>
        <taxon>Pseudomonadota</taxon>
        <taxon>Gammaproteobacteria</taxon>
        <taxon>Lysobacterales</taxon>
        <taxon>Lysobacteraceae</taxon>
        <taxon>Arenimonas</taxon>
    </lineage>
</organism>
<dbReference type="RefSeq" id="WP_149859360.1">
    <property type="nucleotide sequence ID" value="NZ_VUOD01000001.1"/>
</dbReference>
<evidence type="ECO:0000313" key="2">
    <source>
        <dbReference type="Proteomes" id="UP000322165"/>
    </source>
</evidence>
<dbReference type="EMBL" id="VUOD01000001">
    <property type="protein sequence ID" value="KAA2286141.1"/>
    <property type="molecule type" value="Genomic_DNA"/>
</dbReference>
<reference evidence="1 2" key="1">
    <citation type="submission" date="2019-09" db="EMBL/GenBank/DDBJ databases">
        <title>Arenimonas chukotkensis sp. nov., a bacterium isolated from Chukotka hot spring, Arctic region, Russia.</title>
        <authorList>
            <person name="Zayulina K.S."/>
            <person name="Prokofeva M.I."/>
            <person name="Elcheninov A.G."/>
            <person name="Novikov A."/>
            <person name="Kochetkova T.V."/>
            <person name="Kublanov I.V."/>
        </authorList>
    </citation>
    <scope>NUCLEOTIDE SEQUENCE [LARGE SCALE GENOMIC DNA]</scope>
    <source>
        <strain evidence="1 2">3729k</strain>
    </source>
</reference>
<comment type="caution">
    <text evidence="1">The sequence shown here is derived from an EMBL/GenBank/DDBJ whole genome shotgun (WGS) entry which is preliminary data.</text>
</comment>
<reference evidence="1 2" key="2">
    <citation type="submission" date="2019-09" db="EMBL/GenBank/DDBJ databases">
        <authorList>
            <person name="Mazur A."/>
        </authorList>
    </citation>
    <scope>NUCLEOTIDE SEQUENCE [LARGE SCALE GENOMIC DNA]</scope>
    <source>
        <strain evidence="1 2">3729k</strain>
    </source>
</reference>
<accession>A0A5B2ZGE6</accession>
<gene>
    <name evidence="1" type="ORF">F0415_01150</name>
</gene>
<name>A0A5B2ZGE6_9GAMM</name>
<keyword evidence="2" id="KW-1185">Reference proteome</keyword>
<sequence>MKSISFRPALFALAAIPGIAGAWHGDRHGDGPPSGRYIVDCASIDHRDRYCPADTRGGVRLLKRDSKAACVPGHTWGYDRGGIWVTGGCRARFEVGGGYRGGGYGRGHGGYDDGYGGQGYGHYGPRVVRCESVEHRPRFCRVPGGVRGVRVERRLSKAGCDYGYSWGFLRDGIWVERGCRADFLVF</sequence>
<evidence type="ECO:0000313" key="1">
    <source>
        <dbReference type="EMBL" id="KAA2286141.1"/>
    </source>
</evidence>
<dbReference type="AlphaFoldDB" id="A0A5B2ZGE6"/>